<keyword evidence="9 10" id="KW-0472">Membrane</keyword>
<dbReference type="InterPro" id="IPR006419">
    <property type="entry name" value="NMN_transpt_PnuC"/>
</dbReference>
<name>A0A7X0JAU3_9SPHN</name>
<evidence type="ECO:0000256" key="8">
    <source>
        <dbReference type="ARBA" id="ARBA00022989"/>
    </source>
</evidence>
<keyword evidence="6" id="KW-1003">Cell membrane</keyword>
<dbReference type="PANTHER" id="PTHR36122:SF2">
    <property type="entry name" value="NICOTINAMIDE RIBOSIDE TRANSPORTER PNUC"/>
    <property type="match status" value="1"/>
</dbReference>
<sequence length="192" mass="21126">MSAAEWIATALGIACVALAARRSIWTFPTAIVSVALLGIVVFRARLYSDALLQLFFAAANLYGWINWRRARAHSGDIAVHMLGTRARTMWLGGITLCWLGWGSAMHVLTDAALPWWDAGIAAASVAAQLLMARRAIENWWLWIAVDLASVPLYLAKGLYPFAGLYLVYLALAVWGLIDWRRALGAGWRMVPA</sequence>
<accession>A0A7X0JAU3</accession>
<proteinExistence type="inferred from homology"/>
<feature type="transmembrane region" description="Helical" evidence="10">
    <location>
        <begin position="50"/>
        <end position="67"/>
    </location>
</feature>
<dbReference type="PANTHER" id="PTHR36122">
    <property type="entry name" value="NICOTINAMIDE RIBOSIDE TRANSPORTER PNUC"/>
    <property type="match status" value="1"/>
</dbReference>
<feature type="transmembrane region" description="Helical" evidence="10">
    <location>
        <begin position="88"/>
        <end position="108"/>
    </location>
</feature>
<evidence type="ECO:0000313" key="12">
    <source>
        <dbReference type="EMBL" id="MBB6504224.1"/>
    </source>
</evidence>
<evidence type="ECO:0000256" key="4">
    <source>
        <dbReference type="ARBA" id="ARBA00017522"/>
    </source>
</evidence>
<dbReference type="RefSeq" id="WP_184039399.1">
    <property type="nucleotide sequence ID" value="NZ_BAABAR010000008.1"/>
</dbReference>
<comment type="caution">
    <text evidence="12">The sequence shown here is derived from an EMBL/GenBank/DDBJ whole genome shotgun (WGS) entry which is preliminary data.</text>
</comment>
<evidence type="ECO:0000256" key="3">
    <source>
        <dbReference type="ARBA" id="ARBA00006669"/>
    </source>
</evidence>
<dbReference type="AlphaFoldDB" id="A0A7X0JAU3"/>
<comment type="similarity">
    <text evidence="3">Belongs to the nicotinamide ribonucleoside (NR) uptake permease (TC 4.B.1) family.</text>
</comment>
<comment type="subcellular location">
    <subcellularLocation>
        <location evidence="2">Cell membrane</location>
        <topology evidence="2">Multi-pass membrane protein</topology>
    </subcellularLocation>
</comment>
<dbReference type="GO" id="GO:0034257">
    <property type="term" value="F:nicotinamide riboside transmembrane transporter activity"/>
    <property type="evidence" value="ECO:0007669"/>
    <property type="project" value="InterPro"/>
</dbReference>
<evidence type="ECO:0000256" key="1">
    <source>
        <dbReference type="ARBA" id="ARBA00002672"/>
    </source>
</evidence>
<dbReference type="Proteomes" id="UP000522313">
    <property type="component" value="Unassembled WGS sequence"/>
</dbReference>
<dbReference type="Pfam" id="PF04973">
    <property type="entry name" value="NMN_transporter"/>
    <property type="match status" value="1"/>
</dbReference>
<keyword evidence="7 10" id="KW-0812">Transmembrane</keyword>
<dbReference type="NCBIfam" id="TIGR01528">
    <property type="entry name" value="NMN_trans_PnuC"/>
    <property type="match status" value="1"/>
</dbReference>
<comment type="function">
    <text evidence="1">Required for nicotinamide riboside transport across the inner membrane.</text>
</comment>
<evidence type="ECO:0000313" key="11">
    <source>
        <dbReference type="EMBL" id="MBB5726994.1"/>
    </source>
</evidence>
<keyword evidence="14" id="KW-1185">Reference proteome</keyword>
<reference evidence="12 13" key="2">
    <citation type="submission" date="2020-08" db="EMBL/GenBank/DDBJ databases">
        <title>The Agave Microbiome: Exploring the role of microbial communities in plant adaptations to desert environments.</title>
        <authorList>
            <person name="Partida-Martinez L.P."/>
        </authorList>
    </citation>
    <scope>NUCLEOTIDE SEQUENCE [LARGE SCALE GENOMIC DNA]</scope>
    <source>
        <strain evidence="12 13">AS3.13</strain>
    </source>
</reference>
<evidence type="ECO:0000313" key="13">
    <source>
        <dbReference type="Proteomes" id="UP000522313"/>
    </source>
</evidence>
<dbReference type="GO" id="GO:0005886">
    <property type="term" value="C:plasma membrane"/>
    <property type="evidence" value="ECO:0007669"/>
    <property type="project" value="UniProtKB-SubCell"/>
</dbReference>
<keyword evidence="8 10" id="KW-1133">Transmembrane helix</keyword>
<evidence type="ECO:0000313" key="14">
    <source>
        <dbReference type="Proteomes" id="UP000560131"/>
    </source>
</evidence>
<feature type="transmembrane region" description="Helical" evidence="10">
    <location>
        <begin position="161"/>
        <end position="179"/>
    </location>
</feature>
<reference evidence="12 13" key="3">
    <citation type="submission" date="2020-08" db="EMBL/GenBank/DDBJ databases">
        <authorList>
            <person name="Partida-Martinez L."/>
            <person name="Huntemann M."/>
            <person name="Clum A."/>
            <person name="Wang J."/>
            <person name="Palaniappan K."/>
            <person name="Ritter S."/>
            <person name="Chen I.-M."/>
            <person name="Stamatis D."/>
            <person name="Reddy T."/>
            <person name="O'Malley R."/>
            <person name="Daum C."/>
            <person name="Shapiro N."/>
            <person name="Ivanova N."/>
            <person name="Kyrpides N."/>
            <person name="Woyke T."/>
        </authorList>
    </citation>
    <scope>NUCLEOTIDE SEQUENCE [LARGE SCALE GENOMIC DNA]</scope>
    <source>
        <strain evidence="12 13">AS3.13</strain>
    </source>
</reference>
<organism evidence="12 13">
    <name type="scientific">Sphingomonas endophytica</name>
    <dbReference type="NCBI Taxonomy" id="869719"/>
    <lineage>
        <taxon>Bacteria</taxon>
        <taxon>Pseudomonadati</taxon>
        <taxon>Pseudomonadota</taxon>
        <taxon>Alphaproteobacteria</taxon>
        <taxon>Sphingomonadales</taxon>
        <taxon>Sphingomonadaceae</taxon>
        <taxon>Sphingomonas</taxon>
    </lineage>
</organism>
<dbReference type="EMBL" id="JACIJN010000010">
    <property type="protein sequence ID" value="MBB5726994.1"/>
    <property type="molecule type" value="Genomic_DNA"/>
</dbReference>
<evidence type="ECO:0000256" key="7">
    <source>
        <dbReference type="ARBA" id="ARBA00022692"/>
    </source>
</evidence>
<evidence type="ECO:0000256" key="5">
    <source>
        <dbReference type="ARBA" id="ARBA00022448"/>
    </source>
</evidence>
<protein>
    <recommendedName>
        <fullName evidence="4">Nicotinamide riboside transporter PnuC</fullName>
    </recommendedName>
</protein>
<reference evidence="11 14" key="1">
    <citation type="submission" date="2020-08" db="EMBL/GenBank/DDBJ databases">
        <title>Genomic Encyclopedia of Type Strains, Phase IV (KMG-IV): sequencing the most valuable type-strain genomes for metagenomic binning, comparative biology and taxonomic classification.</title>
        <authorList>
            <person name="Goeker M."/>
        </authorList>
    </citation>
    <scope>NUCLEOTIDE SEQUENCE [LARGE SCALE GENOMIC DNA]</scope>
    <source>
        <strain evidence="11 14">DSM 101535</strain>
    </source>
</reference>
<dbReference type="Proteomes" id="UP000560131">
    <property type="component" value="Unassembled WGS sequence"/>
</dbReference>
<keyword evidence="5" id="KW-0813">Transport</keyword>
<feature type="transmembrane region" description="Helical" evidence="10">
    <location>
        <begin position="24"/>
        <end position="44"/>
    </location>
</feature>
<evidence type="ECO:0000256" key="10">
    <source>
        <dbReference type="SAM" id="Phobius"/>
    </source>
</evidence>
<dbReference type="EMBL" id="JACHBT010000005">
    <property type="protein sequence ID" value="MBB6504224.1"/>
    <property type="molecule type" value="Genomic_DNA"/>
</dbReference>
<evidence type="ECO:0000256" key="6">
    <source>
        <dbReference type="ARBA" id="ARBA00022475"/>
    </source>
</evidence>
<gene>
    <name evidence="12" type="ORF">F4693_001189</name>
    <name evidence="11" type="ORF">FHS97_002945</name>
</gene>
<evidence type="ECO:0000256" key="9">
    <source>
        <dbReference type="ARBA" id="ARBA00023136"/>
    </source>
</evidence>
<evidence type="ECO:0000256" key="2">
    <source>
        <dbReference type="ARBA" id="ARBA00004651"/>
    </source>
</evidence>